<dbReference type="AlphaFoldDB" id="A0A1J8Q9M0"/>
<dbReference type="EMBL" id="LVVM01005674">
    <property type="protein sequence ID" value="OJA09976.1"/>
    <property type="molecule type" value="Genomic_DNA"/>
</dbReference>
<dbReference type="InterPro" id="IPR027417">
    <property type="entry name" value="P-loop_NTPase"/>
</dbReference>
<dbReference type="OrthoDB" id="10261556at2759"/>
<comment type="caution">
    <text evidence="1">The sequence shown here is derived from an EMBL/GenBank/DDBJ whole genome shotgun (WGS) entry which is preliminary data.</text>
</comment>
<sequence>MQRIATGSYQNLLVAPEQLFPEDGHIPRLALQLKDLKFAKRVDFFFVDEAHFIVITGEAQTGGKLPFRAAYGYFATGL</sequence>
<protein>
    <recommendedName>
        <fullName evidence="3">Helicase ATP-binding domain-containing protein</fullName>
    </recommendedName>
</protein>
<accession>A0A1J8Q9M0</accession>
<gene>
    <name evidence="1" type="ORF">AZE42_12254</name>
</gene>
<evidence type="ECO:0000313" key="2">
    <source>
        <dbReference type="Proteomes" id="UP000183567"/>
    </source>
</evidence>
<keyword evidence="2" id="KW-1185">Reference proteome</keyword>
<evidence type="ECO:0008006" key="3">
    <source>
        <dbReference type="Google" id="ProtNLM"/>
    </source>
</evidence>
<evidence type="ECO:0000313" key="1">
    <source>
        <dbReference type="EMBL" id="OJA09976.1"/>
    </source>
</evidence>
<proteinExistence type="predicted"/>
<reference evidence="1 2" key="1">
    <citation type="submission" date="2016-03" db="EMBL/GenBank/DDBJ databases">
        <title>Comparative genomics of the ectomycorrhizal sister species Rhizopogon vinicolor and Rhizopogon vesiculosus (Basidiomycota: Boletales) reveals a divergence of the mating type B locus.</title>
        <authorList>
            <person name="Mujic A.B."/>
            <person name="Kuo A."/>
            <person name="Tritt A."/>
            <person name="Lipzen A."/>
            <person name="Chen C."/>
            <person name="Johnson J."/>
            <person name="Sharma A."/>
            <person name="Barry K."/>
            <person name="Grigoriev I.V."/>
            <person name="Spatafora J.W."/>
        </authorList>
    </citation>
    <scope>NUCLEOTIDE SEQUENCE [LARGE SCALE GENOMIC DNA]</scope>
    <source>
        <strain evidence="1 2">AM-OR11-056</strain>
    </source>
</reference>
<name>A0A1J8Q9M0_9AGAM</name>
<organism evidence="1 2">
    <name type="scientific">Rhizopogon vesiculosus</name>
    <dbReference type="NCBI Taxonomy" id="180088"/>
    <lineage>
        <taxon>Eukaryota</taxon>
        <taxon>Fungi</taxon>
        <taxon>Dikarya</taxon>
        <taxon>Basidiomycota</taxon>
        <taxon>Agaricomycotina</taxon>
        <taxon>Agaricomycetes</taxon>
        <taxon>Agaricomycetidae</taxon>
        <taxon>Boletales</taxon>
        <taxon>Suillineae</taxon>
        <taxon>Rhizopogonaceae</taxon>
        <taxon>Rhizopogon</taxon>
    </lineage>
</organism>
<dbReference type="Proteomes" id="UP000183567">
    <property type="component" value="Unassembled WGS sequence"/>
</dbReference>
<dbReference type="Gene3D" id="3.40.50.300">
    <property type="entry name" value="P-loop containing nucleotide triphosphate hydrolases"/>
    <property type="match status" value="1"/>
</dbReference>